<dbReference type="GO" id="GO:0005615">
    <property type="term" value="C:extracellular space"/>
    <property type="evidence" value="ECO:0007669"/>
    <property type="project" value="TreeGrafter"/>
</dbReference>
<dbReference type="InterPro" id="IPR016187">
    <property type="entry name" value="CTDL_fold"/>
</dbReference>
<reference evidence="7 8" key="2">
    <citation type="submission" date="2019-01" db="EMBL/GenBank/DDBJ databases">
        <title>The decoding of complex shrimp genome reveals the adaptation for benthos swimmer, frequently molting mechanism and breeding impact on genome.</title>
        <authorList>
            <person name="Sun Y."/>
            <person name="Gao Y."/>
            <person name="Yu Y."/>
        </authorList>
    </citation>
    <scope>NUCLEOTIDE SEQUENCE [LARGE SCALE GENOMIC DNA]</scope>
    <source>
        <tissue evidence="7">Muscle</tissue>
    </source>
</reference>
<dbReference type="GO" id="GO:0030246">
    <property type="term" value="F:carbohydrate binding"/>
    <property type="evidence" value="ECO:0007669"/>
    <property type="project" value="UniProtKB-KW"/>
</dbReference>
<comment type="caution">
    <text evidence="7">The sequence shown here is derived from an EMBL/GenBank/DDBJ whole genome shotgun (WGS) entry which is preliminary data.</text>
</comment>
<evidence type="ECO:0000256" key="5">
    <source>
        <dbReference type="ARBA" id="ARBA00023157"/>
    </source>
</evidence>
<name>A0A423TDN2_PENVA</name>
<dbReference type="PROSITE" id="PS00615">
    <property type="entry name" value="C_TYPE_LECTIN_1"/>
    <property type="match status" value="1"/>
</dbReference>
<keyword evidence="8" id="KW-1185">Reference proteome</keyword>
<evidence type="ECO:0000259" key="6">
    <source>
        <dbReference type="PROSITE" id="PS50041"/>
    </source>
</evidence>
<keyword evidence="4" id="KW-0430">Lectin</keyword>
<dbReference type="AlphaFoldDB" id="A0A423TDN2"/>
<evidence type="ECO:0000313" key="7">
    <source>
        <dbReference type="EMBL" id="ROT74604.1"/>
    </source>
</evidence>
<dbReference type="SMART" id="SM00034">
    <property type="entry name" value="CLECT"/>
    <property type="match status" value="1"/>
</dbReference>
<dbReference type="InterPro" id="IPR016186">
    <property type="entry name" value="C-type_lectin-like/link_sf"/>
</dbReference>
<evidence type="ECO:0000313" key="8">
    <source>
        <dbReference type="Proteomes" id="UP000283509"/>
    </source>
</evidence>
<accession>A0A423TDN2</accession>
<organism evidence="7 8">
    <name type="scientific">Penaeus vannamei</name>
    <name type="common">Whiteleg shrimp</name>
    <name type="synonym">Litopenaeus vannamei</name>
    <dbReference type="NCBI Taxonomy" id="6689"/>
    <lineage>
        <taxon>Eukaryota</taxon>
        <taxon>Metazoa</taxon>
        <taxon>Ecdysozoa</taxon>
        <taxon>Arthropoda</taxon>
        <taxon>Crustacea</taxon>
        <taxon>Multicrustacea</taxon>
        <taxon>Malacostraca</taxon>
        <taxon>Eumalacostraca</taxon>
        <taxon>Eucarida</taxon>
        <taxon>Decapoda</taxon>
        <taxon>Dendrobranchiata</taxon>
        <taxon>Penaeoidea</taxon>
        <taxon>Penaeidae</taxon>
        <taxon>Penaeus</taxon>
    </lineage>
</organism>
<dbReference type="Gene3D" id="3.10.100.10">
    <property type="entry name" value="Mannose-Binding Protein A, subunit A"/>
    <property type="match status" value="1"/>
</dbReference>
<keyword evidence="2" id="KW-0964">Secreted</keyword>
<keyword evidence="5" id="KW-1015">Disulfide bond</keyword>
<dbReference type="PROSITE" id="PS50041">
    <property type="entry name" value="C_TYPE_LECTIN_2"/>
    <property type="match status" value="1"/>
</dbReference>
<reference evidence="7 8" key="1">
    <citation type="submission" date="2018-04" db="EMBL/GenBank/DDBJ databases">
        <authorList>
            <person name="Zhang X."/>
            <person name="Yuan J."/>
            <person name="Li F."/>
            <person name="Xiang J."/>
        </authorList>
    </citation>
    <scope>NUCLEOTIDE SEQUENCE [LARGE SCALE GENOMIC DNA]</scope>
    <source>
        <tissue evidence="7">Muscle</tissue>
    </source>
</reference>
<dbReference type="InterPro" id="IPR001304">
    <property type="entry name" value="C-type_lectin-like"/>
</dbReference>
<dbReference type="GO" id="GO:0008083">
    <property type="term" value="F:growth factor activity"/>
    <property type="evidence" value="ECO:0007669"/>
    <property type="project" value="TreeGrafter"/>
</dbReference>
<dbReference type="EMBL" id="QCYY01001876">
    <property type="protein sequence ID" value="ROT74604.1"/>
    <property type="molecule type" value="Genomic_DNA"/>
</dbReference>
<gene>
    <name evidence="7" type="ORF">C7M84_006889</name>
</gene>
<keyword evidence="3" id="KW-0732">Signal</keyword>
<dbReference type="Pfam" id="PF00059">
    <property type="entry name" value="Lectin_C"/>
    <property type="match status" value="1"/>
</dbReference>
<proteinExistence type="predicted"/>
<protein>
    <submittedName>
        <fullName evidence="7">Putative collectin-11</fullName>
    </submittedName>
</protein>
<dbReference type="SUPFAM" id="SSF56436">
    <property type="entry name" value="C-type lectin-like"/>
    <property type="match status" value="1"/>
</dbReference>
<comment type="subcellular location">
    <subcellularLocation>
        <location evidence="1">Secreted</location>
    </subcellularLocation>
</comment>
<evidence type="ECO:0000256" key="4">
    <source>
        <dbReference type="ARBA" id="ARBA00022734"/>
    </source>
</evidence>
<dbReference type="OrthoDB" id="6372730at2759"/>
<dbReference type="InterPro" id="IPR051663">
    <property type="entry name" value="CLec_Tetranectin-domain"/>
</dbReference>
<dbReference type="PANTHER" id="PTHR22799">
    <property type="entry name" value="TETRANECTIN-RELATED"/>
    <property type="match status" value="1"/>
</dbReference>
<dbReference type="InterPro" id="IPR018378">
    <property type="entry name" value="C-type_lectin_CS"/>
</dbReference>
<evidence type="ECO:0000256" key="3">
    <source>
        <dbReference type="ARBA" id="ARBA00022729"/>
    </source>
</evidence>
<sequence>MRRPSSPSPSPTTSSSRSPSPFVLFLLAGLALEAETKDYRLAGNDLCPGASDISLEAEARTMLHCSLLCESDIYCKGFCYSSSQLLCRISSSDVGKAGRDAVATPGFNMFWTGYVKGFRRYGEKAYRHFASSRTHWDARNLCWNMNASLAVPLNAGENSFLASLVNTGSFWILADDATTEGVWENTDTNERLSYGRWRAGQPDNGGGVEDCAELSYLAEWNDIACSQTRYYACEIPVAQCDRRRDDIRCSYLL</sequence>
<dbReference type="STRING" id="6689.A0A423TDN2"/>
<evidence type="ECO:0000256" key="2">
    <source>
        <dbReference type="ARBA" id="ARBA00022525"/>
    </source>
</evidence>
<dbReference type="Proteomes" id="UP000283509">
    <property type="component" value="Unassembled WGS sequence"/>
</dbReference>
<dbReference type="PANTHER" id="PTHR22799:SF1">
    <property type="entry name" value="C-TYPE LECTIN DOMAIN FAMILY 11 MEMBER A"/>
    <property type="match status" value="1"/>
</dbReference>
<feature type="domain" description="C-type lectin" evidence="6">
    <location>
        <begin position="121"/>
        <end position="234"/>
    </location>
</feature>
<evidence type="ECO:0000256" key="1">
    <source>
        <dbReference type="ARBA" id="ARBA00004613"/>
    </source>
</evidence>